<accession>A0A0S3SJC4</accession>
<evidence type="ECO:0008006" key="3">
    <source>
        <dbReference type="Google" id="ProtNLM"/>
    </source>
</evidence>
<dbReference type="Proteomes" id="UP000291084">
    <property type="component" value="Chromosome 7"/>
</dbReference>
<sequence length="178" mass="19912">MWVLISNFKLAYNLLRRPDGTFNRDLAEFLDRKVPANANPMDGVFSFDVIVDRETNLLTRIYRPAEGEERPVSILELEKPVSSEVVSVIIFFHGGGRGAETGSFWVVVEDESVSTFSPNWPVLTFIPSQLILIFSSGQPFSVFGPDCLDLRHKPTCLDLWLGLTHIGLRLGLSSQLST</sequence>
<keyword evidence="2" id="KW-1185">Reference proteome</keyword>
<dbReference type="EMBL" id="AP015040">
    <property type="protein sequence ID" value="BAT92919.1"/>
    <property type="molecule type" value="Genomic_DNA"/>
</dbReference>
<gene>
    <name evidence="1" type="primary">Vigan.07G178600</name>
    <name evidence="1" type="ORF">VIGAN_07178600</name>
</gene>
<evidence type="ECO:0000313" key="2">
    <source>
        <dbReference type="Proteomes" id="UP000291084"/>
    </source>
</evidence>
<dbReference type="AlphaFoldDB" id="A0A0S3SJC4"/>
<name>A0A0S3SJC4_PHAAN</name>
<dbReference type="Gene3D" id="3.40.50.1820">
    <property type="entry name" value="alpha/beta hydrolase"/>
    <property type="match status" value="1"/>
</dbReference>
<evidence type="ECO:0000313" key="1">
    <source>
        <dbReference type="EMBL" id="BAT92919.1"/>
    </source>
</evidence>
<proteinExistence type="predicted"/>
<dbReference type="InterPro" id="IPR029058">
    <property type="entry name" value="AB_hydrolase_fold"/>
</dbReference>
<protein>
    <recommendedName>
        <fullName evidence="3">Alpha/beta hydrolase fold-3 domain-containing protein</fullName>
    </recommendedName>
</protein>
<organism evidence="1 2">
    <name type="scientific">Vigna angularis var. angularis</name>
    <dbReference type="NCBI Taxonomy" id="157739"/>
    <lineage>
        <taxon>Eukaryota</taxon>
        <taxon>Viridiplantae</taxon>
        <taxon>Streptophyta</taxon>
        <taxon>Embryophyta</taxon>
        <taxon>Tracheophyta</taxon>
        <taxon>Spermatophyta</taxon>
        <taxon>Magnoliopsida</taxon>
        <taxon>eudicotyledons</taxon>
        <taxon>Gunneridae</taxon>
        <taxon>Pentapetalae</taxon>
        <taxon>rosids</taxon>
        <taxon>fabids</taxon>
        <taxon>Fabales</taxon>
        <taxon>Fabaceae</taxon>
        <taxon>Papilionoideae</taxon>
        <taxon>50 kb inversion clade</taxon>
        <taxon>NPAAA clade</taxon>
        <taxon>indigoferoid/millettioid clade</taxon>
        <taxon>Phaseoleae</taxon>
        <taxon>Vigna</taxon>
    </lineage>
</organism>
<reference evidence="1 2" key="1">
    <citation type="journal article" date="2015" name="Sci. Rep.">
        <title>The power of single molecule real-time sequencing technology in the de novo assembly of a eukaryotic genome.</title>
        <authorList>
            <person name="Sakai H."/>
            <person name="Naito K."/>
            <person name="Ogiso-Tanaka E."/>
            <person name="Takahashi Y."/>
            <person name="Iseki K."/>
            <person name="Muto C."/>
            <person name="Satou K."/>
            <person name="Teruya K."/>
            <person name="Shiroma A."/>
            <person name="Shimoji M."/>
            <person name="Hirano T."/>
            <person name="Itoh T."/>
            <person name="Kaga A."/>
            <person name="Tomooka N."/>
        </authorList>
    </citation>
    <scope>NUCLEOTIDE SEQUENCE [LARGE SCALE GENOMIC DNA]</scope>
    <source>
        <strain evidence="2">cv. Shumari</strain>
    </source>
</reference>